<feature type="transmembrane region" description="Helical" evidence="8">
    <location>
        <begin position="473"/>
        <end position="496"/>
    </location>
</feature>
<feature type="transmembrane region" description="Helical" evidence="8">
    <location>
        <begin position="52"/>
        <end position="77"/>
    </location>
</feature>
<dbReference type="GO" id="GO:0015129">
    <property type="term" value="F:lactate transmembrane transporter activity"/>
    <property type="evidence" value="ECO:0007669"/>
    <property type="project" value="UniProtKB-UniRule"/>
</dbReference>
<name>A0AA42CVC0_9GAMM</name>
<sequence length="529" mass="56079">MMHLIAAYLPLVVLIGLMGKKNSMASSRALPLCAVMAWWLSLTVFDQNLRELNATVASGMLLALTPLSIIAGAIFLFRTMDVTGALDTIRTWLNQISHNPIAQLMIVGWAFAFLVEGASGFGTPAAIAAPVLYGLGFPALRVAVFCLIMNTIPVTFGAVGTPIWFGFSVLELTPQALHAIAWKAALVNTLAAPFIVIAGLALVLEERRAILSNLVFILLSTFACTLPYLLLSTISVEFPALAGGAIGLFITLMLARRGIGLAREHNRPSPTGAIAPRTLIKATFPLWGTVLVLILTRIHQLGLKQLLQRDHPALHVSLGPLGDLHLSAALVVSLDDIFLTDVAWQHSLLYVPSLVPFILIALLTLIWFRSSATRQVARQTFDSLRAPFPALLGALVFVNVMMLGGEASPVARIGHHLAGLSGQNWPLLAPILGALGSFFSGSATISNLTFAAIQSSIATQSGLDPTSILALQGVGAAMGNMVCINNIVAVTSILALKHQDGVILRKTALVLILYATIAGLAGALLLPHV</sequence>
<keyword evidence="5 8" id="KW-0812">Transmembrane</keyword>
<keyword evidence="6 8" id="KW-1133">Transmembrane helix</keyword>
<feature type="transmembrane region" description="Helical" evidence="8">
    <location>
        <begin position="185"/>
        <end position="204"/>
    </location>
</feature>
<evidence type="ECO:0000256" key="8">
    <source>
        <dbReference type="RuleBase" id="RU365092"/>
    </source>
</evidence>
<comment type="subcellular location">
    <subcellularLocation>
        <location evidence="8">Cell inner membrane</location>
        <topology evidence="8">Multi-pass membrane protein</topology>
    </subcellularLocation>
    <subcellularLocation>
        <location evidence="1">Cell membrane</location>
        <topology evidence="1">Multi-pass membrane protein</topology>
    </subcellularLocation>
</comment>
<feature type="transmembrane region" description="Helical" evidence="8">
    <location>
        <begin position="142"/>
        <end position="165"/>
    </location>
</feature>
<feature type="transmembrane region" description="Helical" evidence="8">
    <location>
        <begin position="211"/>
        <end position="230"/>
    </location>
</feature>
<comment type="function">
    <text evidence="8">Uptake of L-lactate across the membrane. Can also transport D-lactate and glycolate.</text>
</comment>
<evidence type="ECO:0000256" key="6">
    <source>
        <dbReference type="ARBA" id="ARBA00022989"/>
    </source>
</evidence>
<reference evidence="9" key="1">
    <citation type="submission" date="2022-11" db="EMBL/GenBank/DDBJ databases">
        <title>Larsenimonas rhizosphaerae sp. nov., isolated from a tidal mudflat.</title>
        <authorList>
            <person name="Lee S.D."/>
            <person name="Kim I.S."/>
        </authorList>
    </citation>
    <scope>NUCLEOTIDE SEQUENCE</scope>
    <source>
        <strain evidence="9">GH2-1</strain>
    </source>
</reference>
<comment type="caution">
    <text evidence="9">The sequence shown here is derived from an EMBL/GenBank/DDBJ whole genome shotgun (WGS) entry which is preliminary data.</text>
</comment>
<organism evidence="9 10">
    <name type="scientific">Larsenimonas rhizosphaerae</name>
    <dbReference type="NCBI Taxonomy" id="2944682"/>
    <lineage>
        <taxon>Bacteria</taxon>
        <taxon>Pseudomonadati</taxon>
        <taxon>Pseudomonadota</taxon>
        <taxon>Gammaproteobacteria</taxon>
        <taxon>Oceanospirillales</taxon>
        <taxon>Halomonadaceae</taxon>
        <taxon>Larsenimonas</taxon>
    </lineage>
</organism>
<dbReference type="Pfam" id="PF02652">
    <property type="entry name" value="Lactate_perm"/>
    <property type="match status" value="1"/>
</dbReference>
<dbReference type="PANTHER" id="PTHR30003">
    <property type="entry name" value="L-LACTATE PERMEASE"/>
    <property type="match status" value="1"/>
</dbReference>
<keyword evidence="7 8" id="KW-0472">Membrane</keyword>
<dbReference type="EMBL" id="JAPIVE010000004">
    <property type="protein sequence ID" value="MCX2525244.1"/>
    <property type="molecule type" value="Genomic_DNA"/>
</dbReference>
<evidence type="ECO:0000313" key="9">
    <source>
        <dbReference type="EMBL" id="MCX2525244.1"/>
    </source>
</evidence>
<accession>A0AA42CVC0</accession>
<feature type="transmembrane region" description="Helical" evidence="8">
    <location>
        <begin position="348"/>
        <end position="368"/>
    </location>
</feature>
<dbReference type="AlphaFoldDB" id="A0AA42CVC0"/>
<dbReference type="RefSeq" id="WP_265896777.1">
    <property type="nucleotide sequence ID" value="NZ_JAPIVE010000004.1"/>
</dbReference>
<keyword evidence="4" id="KW-1003">Cell membrane</keyword>
<feature type="transmembrane region" description="Helical" evidence="8">
    <location>
        <begin position="29"/>
        <end position="45"/>
    </location>
</feature>
<evidence type="ECO:0000256" key="1">
    <source>
        <dbReference type="ARBA" id="ARBA00004651"/>
    </source>
</evidence>
<evidence type="ECO:0000256" key="2">
    <source>
        <dbReference type="ARBA" id="ARBA00010100"/>
    </source>
</evidence>
<protein>
    <recommendedName>
        <fullName evidence="8">L-lactate permease</fullName>
    </recommendedName>
</protein>
<dbReference type="PANTHER" id="PTHR30003:SF0">
    <property type="entry name" value="GLYCOLATE PERMEASE GLCA-RELATED"/>
    <property type="match status" value="1"/>
</dbReference>
<feature type="transmembrane region" description="Helical" evidence="8">
    <location>
        <begin position="106"/>
        <end position="135"/>
    </location>
</feature>
<keyword evidence="8" id="KW-0997">Cell inner membrane</keyword>
<proteinExistence type="inferred from homology"/>
<feature type="transmembrane region" description="Helical" evidence="8">
    <location>
        <begin position="236"/>
        <end position="255"/>
    </location>
</feature>
<keyword evidence="3 8" id="KW-0813">Transport</keyword>
<comment type="similarity">
    <text evidence="2 8">Belongs to the lactate permease family.</text>
</comment>
<dbReference type="GO" id="GO:0015295">
    <property type="term" value="F:solute:proton symporter activity"/>
    <property type="evidence" value="ECO:0007669"/>
    <property type="project" value="TreeGrafter"/>
</dbReference>
<evidence type="ECO:0000256" key="7">
    <source>
        <dbReference type="ARBA" id="ARBA00023136"/>
    </source>
</evidence>
<evidence type="ECO:0000313" key="10">
    <source>
        <dbReference type="Proteomes" id="UP001165678"/>
    </source>
</evidence>
<evidence type="ECO:0000256" key="4">
    <source>
        <dbReference type="ARBA" id="ARBA00022475"/>
    </source>
</evidence>
<feature type="transmembrane region" description="Helical" evidence="8">
    <location>
        <begin position="508"/>
        <end position="526"/>
    </location>
</feature>
<feature type="transmembrane region" description="Helical" evidence="8">
    <location>
        <begin position="388"/>
        <end position="407"/>
    </location>
</feature>
<dbReference type="InterPro" id="IPR003804">
    <property type="entry name" value="Lactate_perm"/>
</dbReference>
<evidence type="ECO:0000256" key="3">
    <source>
        <dbReference type="ARBA" id="ARBA00022448"/>
    </source>
</evidence>
<dbReference type="Proteomes" id="UP001165678">
    <property type="component" value="Unassembled WGS sequence"/>
</dbReference>
<evidence type="ECO:0000256" key="5">
    <source>
        <dbReference type="ARBA" id="ARBA00022692"/>
    </source>
</evidence>
<keyword evidence="10" id="KW-1185">Reference proteome</keyword>
<gene>
    <name evidence="9" type="ORF">OQ287_13440</name>
</gene>
<dbReference type="GO" id="GO:0005886">
    <property type="term" value="C:plasma membrane"/>
    <property type="evidence" value="ECO:0007669"/>
    <property type="project" value="UniProtKB-SubCell"/>
</dbReference>